<dbReference type="AlphaFoldDB" id="A0AAV5CA59"/>
<dbReference type="PROSITE" id="PS00108">
    <property type="entry name" value="PROTEIN_KINASE_ST"/>
    <property type="match status" value="1"/>
</dbReference>
<evidence type="ECO:0000313" key="4">
    <source>
        <dbReference type="EMBL" id="GJM95201.1"/>
    </source>
</evidence>
<gene>
    <name evidence="4" type="primary">ga11909</name>
    <name evidence="4" type="ORF">PR202_ga11909</name>
</gene>
<keyword evidence="1" id="KW-0547">Nucleotide-binding</keyword>
<accession>A0AAV5CA59</accession>
<evidence type="ECO:0000313" key="5">
    <source>
        <dbReference type="Proteomes" id="UP001054889"/>
    </source>
</evidence>
<dbReference type="InterPro" id="IPR001245">
    <property type="entry name" value="Ser-Thr/Tyr_kinase_cat_dom"/>
</dbReference>
<keyword evidence="2" id="KW-0067">ATP-binding</keyword>
<dbReference type="InterPro" id="IPR000719">
    <property type="entry name" value="Prot_kinase_dom"/>
</dbReference>
<name>A0AAV5CA59_ELECO</name>
<reference evidence="4" key="1">
    <citation type="journal article" date="2018" name="DNA Res.">
        <title>Multiple hybrid de novo genome assembly of finger millet, an orphan allotetraploid crop.</title>
        <authorList>
            <person name="Hatakeyama M."/>
            <person name="Aluri S."/>
            <person name="Balachadran M.T."/>
            <person name="Sivarajan S.R."/>
            <person name="Patrignani A."/>
            <person name="Gruter S."/>
            <person name="Poveda L."/>
            <person name="Shimizu-Inatsugi R."/>
            <person name="Baeten J."/>
            <person name="Francoijs K.J."/>
            <person name="Nataraja K.N."/>
            <person name="Reddy Y.A.N."/>
            <person name="Phadnis S."/>
            <person name="Ravikumar R.L."/>
            <person name="Schlapbach R."/>
            <person name="Sreeman S.M."/>
            <person name="Shimizu K.K."/>
        </authorList>
    </citation>
    <scope>NUCLEOTIDE SEQUENCE</scope>
</reference>
<evidence type="ECO:0000256" key="1">
    <source>
        <dbReference type="ARBA" id="ARBA00022741"/>
    </source>
</evidence>
<dbReference type="GO" id="GO:0004672">
    <property type="term" value="F:protein kinase activity"/>
    <property type="evidence" value="ECO:0007669"/>
    <property type="project" value="InterPro"/>
</dbReference>
<proteinExistence type="predicted"/>
<keyword evidence="5" id="KW-1185">Reference proteome</keyword>
<feature type="domain" description="Protein kinase" evidence="3">
    <location>
        <begin position="101"/>
        <end position="405"/>
    </location>
</feature>
<dbReference type="InterPro" id="IPR050528">
    <property type="entry name" value="L-type_Lectin-RKs"/>
</dbReference>
<reference evidence="4" key="2">
    <citation type="submission" date="2021-12" db="EMBL/GenBank/DDBJ databases">
        <title>Resequencing data analysis of finger millet.</title>
        <authorList>
            <person name="Hatakeyama M."/>
            <person name="Aluri S."/>
            <person name="Balachadran M.T."/>
            <person name="Sivarajan S.R."/>
            <person name="Poveda L."/>
            <person name="Shimizu-Inatsugi R."/>
            <person name="Schlapbach R."/>
            <person name="Sreeman S.M."/>
            <person name="Shimizu K.K."/>
        </authorList>
    </citation>
    <scope>NUCLEOTIDE SEQUENCE</scope>
</reference>
<dbReference type="Pfam" id="PF07714">
    <property type="entry name" value="PK_Tyr_Ser-Thr"/>
    <property type="match status" value="1"/>
</dbReference>
<dbReference type="GO" id="GO:0051707">
    <property type="term" value="P:response to other organism"/>
    <property type="evidence" value="ECO:0007669"/>
    <property type="project" value="UniProtKB-ARBA"/>
</dbReference>
<evidence type="ECO:0000256" key="2">
    <source>
        <dbReference type="ARBA" id="ARBA00022840"/>
    </source>
</evidence>
<sequence>MRLEPVRICAEIGIECTDFNPAKRPVTQHIIQRLAEVECTYGLIKSDLFISPSESNGSDEVKLEEGGNNLFDDDEPWMEDEFEKWREPKRFSYSELAAATNNFSEEVGSSGIWSLYAGFLNEPPLAVTIKRVSKGSKQGRKEYASQVRLMSRLRHCNLVQFIGCCESSSDLLLVYELMPNNSLNAHLVQFIGYGGKSQLTWQQRHEIVLGIASAILYLHEEWEQCVLHTDIKPSNVLLDAFFNAKLGGFGLARLVDHGRESYSTETELRDTVGYLDPQCYVNRGFSTESDVYSFGVVLLEIASGRQPMVTVGKHLVEWVWEAYGRGTVSDDESLKAWPYSFVSQRSSSRGVLDAADGRLNGEFDVREMETVLIVGLWCAHPKRSMRPSIRQAVQVLRSEAPLPSLPPRMPVAT</sequence>
<protein>
    <recommendedName>
        <fullName evidence="3">Protein kinase domain-containing protein</fullName>
    </recommendedName>
</protein>
<organism evidence="4 5">
    <name type="scientific">Eleusine coracana subsp. coracana</name>
    <dbReference type="NCBI Taxonomy" id="191504"/>
    <lineage>
        <taxon>Eukaryota</taxon>
        <taxon>Viridiplantae</taxon>
        <taxon>Streptophyta</taxon>
        <taxon>Embryophyta</taxon>
        <taxon>Tracheophyta</taxon>
        <taxon>Spermatophyta</taxon>
        <taxon>Magnoliopsida</taxon>
        <taxon>Liliopsida</taxon>
        <taxon>Poales</taxon>
        <taxon>Poaceae</taxon>
        <taxon>PACMAD clade</taxon>
        <taxon>Chloridoideae</taxon>
        <taxon>Cynodonteae</taxon>
        <taxon>Eleusininae</taxon>
        <taxon>Eleusine</taxon>
    </lineage>
</organism>
<dbReference type="PROSITE" id="PS50011">
    <property type="entry name" value="PROTEIN_KINASE_DOM"/>
    <property type="match status" value="1"/>
</dbReference>
<dbReference type="FunFam" id="1.10.510.10:FF:000444">
    <property type="entry name" value="probable L-type lectin-domain containing receptor kinase S.5"/>
    <property type="match status" value="1"/>
</dbReference>
<comment type="caution">
    <text evidence="4">The sequence shown here is derived from an EMBL/GenBank/DDBJ whole genome shotgun (WGS) entry which is preliminary data.</text>
</comment>
<dbReference type="InterPro" id="IPR008271">
    <property type="entry name" value="Ser/Thr_kinase_AS"/>
</dbReference>
<evidence type="ECO:0000259" key="3">
    <source>
        <dbReference type="PROSITE" id="PS50011"/>
    </source>
</evidence>
<dbReference type="Gene3D" id="1.10.510.10">
    <property type="entry name" value="Transferase(Phosphotransferase) domain 1"/>
    <property type="match status" value="1"/>
</dbReference>
<dbReference type="SMART" id="SM00220">
    <property type="entry name" value="S_TKc"/>
    <property type="match status" value="1"/>
</dbReference>
<dbReference type="Proteomes" id="UP001054889">
    <property type="component" value="Unassembled WGS sequence"/>
</dbReference>
<dbReference type="Gene3D" id="3.30.200.20">
    <property type="entry name" value="Phosphorylase Kinase, domain 1"/>
    <property type="match status" value="1"/>
</dbReference>
<dbReference type="EMBL" id="BQKI01000005">
    <property type="protein sequence ID" value="GJM95201.1"/>
    <property type="molecule type" value="Genomic_DNA"/>
</dbReference>
<dbReference type="InterPro" id="IPR011009">
    <property type="entry name" value="Kinase-like_dom_sf"/>
</dbReference>
<dbReference type="SUPFAM" id="SSF56112">
    <property type="entry name" value="Protein kinase-like (PK-like)"/>
    <property type="match status" value="1"/>
</dbReference>
<dbReference type="PANTHER" id="PTHR27007">
    <property type="match status" value="1"/>
</dbReference>
<dbReference type="GO" id="GO:0005524">
    <property type="term" value="F:ATP binding"/>
    <property type="evidence" value="ECO:0007669"/>
    <property type="project" value="UniProtKB-KW"/>
</dbReference>